<dbReference type="RefSeq" id="WP_043055859.1">
    <property type="nucleotide sequence ID" value="NZ_LXEY01000118.1"/>
</dbReference>
<dbReference type="Gene3D" id="3.40.309.10">
    <property type="entry name" value="Aldehyde Dehydrogenase, Chain A, domain 2"/>
    <property type="match status" value="1"/>
</dbReference>
<dbReference type="FunFam" id="3.40.309.10:FF:000009">
    <property type="entry name" value="Aldehyde dehydrogenase A"/>
    <property type="match status" value="1"/>
</dbReference>
<gene>
    <name evidence="5" type="ORF">A6F49_02610</name>
</gene>
<dbReference type="OrthoDB" id="6882680at2"/>
<reference evidence="5 6" key="1">
    <citation type="submission" date="2016-04" db="EMBL/GenBank/DDBJ databases">
        <title>First whole genome shotgun sequence of the bacterium Enteractinococcus sp. strain UASWS1574.</title>
        <authorList>
            <person name="Crovadore J."/>
            <person name="Chablais R."/>
            <person name="Lefort F."/>
        </authorList>
    </citation>
    <scope>NUCLEOTIDE SEQUENCE [LARGE SCALE GENOMIC DNA]</scope>
    <source>
        <strain evidence="5 6">UASWS1574</strain>
    </source>
</reference>
<dbReference type="Pfam" id="PF00171">
    <property type="entry name" value="Aldedh"/>
    <property type="match status" value="1"/>
</dbReference>
<name>A0A1B7LUI9_9MICC</name>
<dbReference type="PANTHER" id="PTHR43217:SF2">
    <property type="entry name" value="SUCCINATE-SEMIALDEHYDE DEHYDROGENASE [NADP(+)]"/>
    <property type="match status" value="1"/>
</dbReference>
<dbReference type="STRING" id="1837282.A6F49_02610"/>
<dbReference type="InterPro" id="IPR047110">
    <property type="entry name" value="GABD/Sad-like"/>
</dbReference>
<dbReference type="InterPro" id="IPR016162">
    <property type="entry name" value="Ald_DH_N"/>
</dbReference>
<dbReference type="SUPFAM" id="SSF53720">
    <property type="entry name" value="ALDH-like"/>
    <property type="match status" value="1"/>
</dbReference>
<evidence type="ECO:0000256" key="3">
    <source>
        <dbReference type="ARBA" id="ARBA00023002"/>
    </source>
</evidence>
<evidence type="ECO:0000313" key="6">
    <source>
        <dbReference type="Proteomes" id="UP000078292"/>
    </source>
</evidence>
<evidence type="ECO:0000256" key="2">
    <source>
        <dbReference type="ARBA" id="ARBA00022857"/>
    </source>
</evidence>
<keyword evidence="2" id="KW-0521">NADP</keyword>
<dbReference type="GO" id="GO:0004030">
    <property type="term" value="F:aldehyde dehydrogenase [NAD(P)+] activity"/>
    <property type="evidence" value="ECO:0007669"/>
    <property type="project" value="InterPro"/>
</dbReference>
<dbReference type="InterPro" id="IPR016163">
    <property type="entry name" value="Ald_DH_C"/>
</dbReference>
<dbReference type="EMBL" id="LXEY01000118">
    <property type="protein sequence ID" value="OAV51021.1"/>
    <property type="molecule type" value="Genomic_DNA"/>
</dbReference>
<comment type="similarity">
    <text evidence="1">Belongs to the aldehyde dehydrogenase family.</text>
</comment>
<dbReference type="CDD" id="cd07100">
    <property type="entry name" value="ALDH_SSADH1_GabD1"/>
    <property type="match status" value="1"/>
</dbReference>
<evidence type="ECO:0000256" key="1">
    <source>
        <dbReference type="ARBA" id="ARBA00009986"/>
    </source>
</evidence>
<dbReference type="Gene3D" id="3.40.605.10">
    <property type="entry name" value="Aldehyde Dehydrogenase, Chain A, domain 1"/>
    <property type="match status" value="1"/>
</dbReference>
<evidence type="ECO:0000259" key="4">
    <source>
        <dbReference type="Pfam" id="PF00171"/>
    </source>
</evidence>
<proteinExistence type="inferred from homology"/>
<organism evidence="5 6">
    <name type="scientific">Enteractinococcus helveticum</name>
    <dbReference type="NCBI Taxonomy" id="1837282"/>
    <lineage>
        <taxon>Bacteria</taxon>
        <taxon>Bacillati</taxon>
        <taxon>Actinomycetota</taxon>
        <taxon>Actinomycetes</taxon>
        <taxon>Micrococcales</taxon>
        <taxon>Micrococcaceae</taxon>
    </lineage>
</organism>
<comment type="caution">
    <text evidence="5">The sequence shown here is derived from an EMBL/GenBank/DDBJ whole genome shotgun (WGS) entry which is preliminary data.</text>
</comment>
<dbReference type="Proteomes" id="UP000078292">
    <property type="component" value="Unassembled WGS sequence"/>
</dbReference>
<keyword evidence="6" id="KW-1185">Reference proteome</keyword>
<feature type="domain" description="Aldehyde dehydrogenase" evidence="4">
    <location>
        <begin position="2"/>
        <end position="450"/>
    </location>
</feature>
<dbReference type="GO" id="GO:0004777">
    <property type="term" value="F:succinate-semialdehyde dehydrogenase (NAD+) activity"/>
    <property type="evidence" value="ECO:0007669"/>
    <property type="project" value="TreeGrafter"/>
</dbReference>
<dbReference type="FunFam" id="3.40.605.10:FF:000012">
    <property type="entry name" value="NAD-dependent succinate-semialdehyde dehydrogenase"/>
    <property type="match status" value="1"/>
</dbReference>
<dbReference type="InterPro" id="IPR015590">
    <property type="entry name" value="Aldehyde_DH_dom"/>
</dbReference>
<keyword evidence="3" id="KW-0560">Oxidoreductase</keyword>
<sequence length="452" mass="48983">MYQVKNPATGEVEATYPEMTDDQVAAAVERVERGYQAWTQCPLATRKAIILRAADLFEERKDELARIIAREMGKPVGQGLGEIETSRDIFRYYANNAEELLASEEMDIEGGRALLQKKPIGPLVGIMPWNFPYYQVARFAAPNLILGNTILLKHARNCPESAAAIEELLLDAGLPADAYINMYASNQQMAKVIADPRIAGVSLTGSERAGVAVGANAGEHLKPVVLELGGSDPLLLLDTQDVGNIARQIAHIRLRNAGQACNSPKRLIVMDEYYDEFVETLVEEFKNAKVGSPIDPESDVGPLSSEQALEELLEQVSDTVAAGATLHVGGTRMGDSGAFFSPAVLTDVQPGMRAYYEELFGPVAVVYRVDSVEEAIRLANDSPFGLGSSIYTDDPEAALDVADQIETGMVFYNEAGGSQPDLPFGGVKRSGIGRELGPLGIEEFMNKKVVRF</sequence>
<dbReference type="InterPro" id="IPR016161">
    <property type="entry name" value="Ald_DH/histidinol_DH"/>
</dbReference>
<protein>
    <submittedName>
        <fullName evidence="5">Succinate-semialdehyde dehydrogenase</fullName>
    </submittedName>
</protein>
<dbReference type="AlphaFoldDB" id="A0A1B7LUI9"/>
<evidence type="ECO:0000313" key="5">
    <source>
        <dbReference type="EMBL" id="OAV51021.1"/>
    </source>
</evidence>
<dbReference type="PANTHER" id="PTHR43217">
    <property type="entry name" value="SUCCINATE SEMIALDEHYDE DEHYDROGENASE [NAD(P)+] SAD"/>
    <property type="match status" value="1"/>
</dbReference>
<dbReference type="InterPro" id="IPR044148">
    <property type="entry name" value="ALDH_GabD1-like"/>
</dbReference>
<accession>A0A1B7LUI9</accession>